<dbReference type="Proteomes" id="UP001604277">
    <property type="component" value="Unassembled WGS sequence"/>
</dbReference>
<accession>A0ABD1WWJ6</accession>
<feature type="region of interest" description="Disordered" evidence="2">
    <location>
        <begin position="130"/>
        <end position="153"/>
    </location>
</feature>
<keyword evidence="1" id="KW-0175">Coiled coil</keyword>
<dbReference type="EMBL" id="JBFOLJ010000002">
    <property type="protein sequence ID" value="KAL2554071.1"/>
    <property type="molecule type" value="Genomic_DNA"/>
</dbReference>
<dbReference type="AlphaFoldDB" id="A0ABD1WWJ6"/>
<feature type="coiled-coil region" evidence="1">
    <location>
        <begin position="1"/>
        <end position="98"/>
    </location>
</feature>
<protein>
    <submittedName>
        <fullName evidence="3">Uncharacterized protein</fullName>
    </submittedName>
</protein>
<reference evidence="4" key="1">
    <citation type="submission" date="2024-07" db="EMBL/GenBank/DDBJ databases">
        <title>Two chromosome-level genome assemblies of Korean endemic species Abeliophyllum distichum and Forsythia ovata (Oleaceae).</title>
        <authorList>
            <person name="Jang H."/>
        </authorList>
    </citation>
    <scope>NUCLEOTIDE SEQUENCE [LARGE SCALE GENOMIC DNA]</scope>
</reference>
<name>A0ABD1WWJ6_9LAMI</name>
<keyword evidence="4" id="KW-1185">Reference proteome</keyword>
<evidence type="ECO:0000256" key="2">
    <source>
        <dbReference type="SAM" id="MobiDB-lite"/>
    </source>
</evidence>
<gene>
    <name evidence="3" type="ORF">Fot_07690</name>
</gene>
<evidence type="ECO:0000313" key="4">
    <source>
        <dbReference type="Proteomes" id="UP001604277"/>
    </source>
</evidence>
<sequence length="153" mass="16812">MMLLNDERDKLKANLAAAESVVAEFSKRSDLANQAQEVTAQAFAEANAQRDVLIDKIAQLEETAECMRAEGYDLKGKNQKLRSEIDKLKGENLKLKSETKEAVKSEILTEVKELYPNLDLSTIEVHYLGHEEAKDGADPPSNDGADLPPVDGA</sequence>
<proteinExistence type="predicted"/>
<comment type="caution">
    <text evidence="3">The sequence shown here is derived from an EMBL/GenBank/DDBJ whole genome shotgun (WGS) entry which is preliminary data.</text>
</comment>
<organism evidence="3 4">
    <name type="scientific">Forsythia ovata</name>
    <dbReference type="NCBI Taxonomy" id="205694"/>
    <lineage>
        <taxon>Eukaryota</taxon>
        <taxon>Viridiplantae</taxon>
        <taxon>Streptophyta</taxon>
        <taxon>Embryophyta</taxon>
        <taxon>Tracheophyta</taxon>
        <taxon>Spermatophyta</taxon>
        <taxon>Magnoliopsida</taxon>
        <taxon>eudicotyledons</taxon>
        <taxon>Gunneridae</taxon>
        <taxon>Pentapetalae</taxon>
        <taxon>asterids</taxon>
        <taxon>lamiids</taxon>
        <taxon>Lamiales</taxon>
        <taxon>Oleaceae</taxon>
        <taxon>Forsythieae</taxon>
        <taxon>Forsythia</taxon>
    </lineage>
</organism>
<evidence type="ECO:0000313" key="3">
    <source>
        <dbReference type="EMBL" id="KAL2554071.1"/>
    </source>
</evidence>
<evidence type="ECO:0000256" key="1">
    <source>
        <dbReference type="SAM" id="Coils"/>
    </source>
</evidence>